<feature type="region of interest" description="Disordered" evidence="3">
    <location>
        <begin position="152"/>
        <end position="172"/>
    </location>
</feature>
<evidence type="ECO:0000256" key="1">
    <source>
        <dbReference type="ARBA" id="ARBA00023054"/>
    </source>
</evidence>
<keyword evidence="5" id="KW-1185">Reference proteome</keyword>
<feature type="region of interest" description="Disordered" evidence="3">
    <location>
        <begin position="846"/>
        <end position="875"/>
    </location>
</feature>
<dbReference type="PANTHER" id="PTHR23160:SF19">
    <property type="entry name" value="MYOSIN HEAVY CHAIN-RELATED PROTEIN"/>
    <property type="match status" value="1"/>
</dbReference>
<evidence type="ECO:0000313" key="4">
    <source>
        <dbReference type="EMBL" id="KAF7312604.1"/>
    </source>
</evidence>
<feature type="region of interest" description="Disordered" evidence="3">
    <location>
        <begin position="590"/>
        <end position="611"/>
    </location>
</feature>
<feature type="coiled-coil region" evidence="2">
    <location>
        <begin position="78"/>
        <end position="112"/>
    </location>
</feature>
<dbReference type="AlphaFoldDB" id="A0A8H6T8A0"/>
<dbReference type="GeneID" id="59342133"/>
<evidence type="ECO:0000313" key="5">
    <source>
        <dbReference type="Proteomes" id="UP000636479"/>
    </source>
</evidence>
<evidence type="ECO:0000256" key="3">
    <source>
        <dbReference type="SAM" id="MobiDB-lite"/>
    </source>
</evidence>
<proteinExistence type="predicted"/>
<protein>
    <submittedName>
        <fullName evidence="4">Uncharacterized protein</fullName>
    </submittedName>
</protein>
<organism evidence="4 5">
    <name type="scientific">Mycena indigotica</name>
    <dbReference type="NCBI Taxonomy" id="2126181"/>
    <lineage>
        <taxon>Eukaryota</taxon>
        <taxon>Fungi</taxon>
        <taxon>Dikarya</taxon>
        <taxon>Basidiomycota</taxon>
        <taxon>Agaricomycotina</taxon>
        <taxon>Agaricomycetes</taxon>
        <taxon>Agaricomycetidae</taxon>
        <taxon>Agaricales</taxon>
        <taxon>Marasmiineae</taxon>
        <taxon>Mycenaceae</taxon>
        <taxon>Mycena</taxon>
    </lineage>
</organism>
<sequence>MPSPNVVAYAQDHGFPAQSSDYANVLAALENERKKTKEFRDTLADRFNQLRTGEAAVQEREEKLAKEIAAQQGINDRLASVSSQMNAAQEALAKAKQDNQALEQSLTTSKQQAITTNVENEKLASRVAAVNEQLRLRLSEISKLQRKVADATAKDSAQQTALDNSSKEARDAQEKVVNMEKRLIESSNQYKAVADHLTELQEEMSASQMQLKHALNTQDNLDKEIFKLKKEAEEGTMSLKQALDDKSSAEKRTAQLESQAVTYQQNLDTSKSMTVALDLEILELQSTIRRLNDQQEQQSSEIAQLTTSLDQLRKSKDEVVSQRDEMARQVTQDREIAREAREREHTIVQQLESVKTELNAMQAKLDTVEEELIKTTQSLATAQSDAQKFRATSKKWKKRIKEQDEELIRLQASNSAASEADTSRLAALESELSTSQKEADRIREDAAASKELLDAAAEREISLQRVLNEAKKETIESTHNLSLAQAKVEEMRSQITKLKDQLASPPDPENKTKKLAMVEAENERLQSKLSDVSRKLEEKTAKLTAFKLTRQFQGPSNSATSPAIQHYVEEMRRQIAGLQLENAQLKRQSNIKSEGQRAESSCQAKSSATPISSVDKAHRAKIMHARNSYGPRLDKLPRPARPAVIDPVQSVSTATNLLNQDAWKTFKAQFPFLYLPHRTICGRGEPMHMLAYAPTKWYLNVDNNSRWIPNTALTRYYEKGRKCELFVNQGSNPSEVRYAGTYKVIRFREAGAETAGPEESEIPWDIPKHAIYHAMGVMVPHEKIEQDFAGKDIRVEVFGLQCVGFDVDLYRRLRAAWTGEAQPTITTITSDPRLLRPANSVAGVKRRRSQKGLDLAGKEDDEGVPRKKQAHSSSALIADPSLCKVTKLRE</sequence>
<dbReference type="OrthoDB" id="3060478at2759"/>
<accession>A0A8H6T8A0</accession>
<evidence type="ECO:0000256" key="2">
    <source>
        <dbReference type="SAM" id="Coils"/>
    </source>
</evidence>
<dbReference type="RefSeq" id="XP_037224712.1">
    <property type="nucleotide sequence ID" value="XM_037359617.1"/>
</dbReference>
<dbReference type="Proteomes" id="UP000636479">
    <property type="component" value="Unassembled WGS sequence"/>
</dbReference>
<reference evidence="4" key="1">
    <citation type="submission" date="2020-05" db="EMBL/GenBank/DDBJ databases">
        <title>Mycena genomes resolve the evolution of fungal bioluminescence.</title>
        <authorList>
            <person name="Tsai I.J."/>
        </authorList>
    </citation>
    <scope>NUCLEOTIDE SEQUENCE</scope>
    <source>
        <strain evidence="4">171206Taipei</strain>
    </source>
</reference>
<dbReference type="EMBL" id="JACAZF010000002">
    <property type="protein sequence ID" value="KAF7312604.1"/>
    <property type="molecule type" value="Genomic_DNA"/>
</dbReference>
<keyword evidence="1 2" id="KW-0175">Coiled coil</keyword>
<dbReference type="PANTHER" id="PTHR23160">
    <property type="entry name" value="SYNAPTONEMAL COMPLEX PROTEIN-RELATED"/>
    <property type="match status" value="1"/>
</dbReference>
<gene>
    <name evidence="4" type="ORF">MIND_00274500</name>
</gene>
<feature type="compositionally biased region" description="Polar residues" evidence="3">
    <location>
        <begin position="155"/>
        <end position="164"/>
    </location>
</feature>
<name>A0A8H6T8A0_9AGAR</name>
<comment type="caution">
    <text evidence="4">The sequence shown here is derived from an EMBL/GenBank/DDBJ whole genome shotgun (WGS) entry which is preliminary data.</text>
</comment>